<feature type="modified residue" description="4-aspartylphosphate" evidence="10">
    <location>
        <position position="914"/>
    </location>
</feature>
<dbReference type="Gene3D" id="3.30.450.40">
    <property type="match status" value="1"/>
</dbReference>
<dbReference type="InterPro" id="IPR036890">
    <property type="entry name" value="HATPase_C_sf"/>
</dbReference>
<dbReference type="Gene3D" id="3.40.50.2300">
    <property type="match status" value="1"/>
</dbReference>
<organism evidence="16 17">
    <name type="scientific">Sporomusa malonica</name>
    <dbReference type="NCBI Taxonomy" id="112901"/>
    <lineage>
        <taxon>Bacteria</taxon>
        <taxon>Bacillati</taxon>
        <taxon>Bacillota</taxon>
        <taxon>Negativicutes</taxon>
        <taxon>Selenomonadales</taxon>
        <taxon>Sporomusaceae</taxon>
        <taxon>Sporomusa</taxon>
    </lineage>
</organism>
<dbReference type="CDD" id="cd00088">
    <property type="entry name" value="HPT"/>
    <property type="match status" value="1"/>
</dbReference>
<dbReference type="InterPro" id="IPR035965">
    <property type="entry name" value="PAS-like_dom_sf"/>
</dbReference>
<dbReference type="SMART" id="SM00086">
    <property type="entry name" value="PAC"/>
    <property type="match status" value="3"/>
</dbReference>
<evidence type="ECO:0000256" key="11">
    <source>
        <dbReference type="SAM" id="Coils"/>
    </source>
</evidence>
<dbReference type="FunFam" id="3.30.565.10:FF:000010">
    <property type="entry name" value="Sensor histidine kinase RcsC"/>
    <property type="match status" value="1"/>
</dbReference>
<dbReference type="InterPro" id="IPR008207">
    <property type="entry name" value="Sig_transdc_His_kin_Hpt_dom"/>
</dbReference>
<dbReference type="SUPFAM" id="SSF47226">
    <property type="entry name" value="Histidine-containing phosphotransfer domain, HPT domain"/>
    <property type="match status" value="1"/>
</dbReference>
<dbReference type="NCBIfam" id="TIGR00229">
    <property type="entry name" value="sensory_box"/>
    <property type="match status" value="3"/>
</dbReference>
<dbReference type="InterPro" id="IPR036641">
    <property type="entry name" value="HPT_dom_sf"/>
</dbReference>
<dbReference type="AlphaFoldDB" id="A0A1W2BDR8"/>
<dbReference type="InterPro" id="IPR001789">
    <property type="entry name" value="Sig_transdc_resp-reg_receiver"/>
</dbReference>
<evidence type="ECO:0000313" key="17">
    <source>
        <dbReference type="Proteomes" id="UP000192738"/>
    </source>
</evidence>
<dbReference type="SUPFAM" id="SSF55785">
    <property type="entry name" value="PYP-like sensor domain (PAS domain)"/>
    <property type="match status" value="3"/>
</dbReference>
<proteinExistence type="inferred from homology"/>
<sequence>MDNELQRSRGICNTDIAEESITQQRIAEKKLHDSNAKLAKMVSELQQLSRALETEVAERQMAQEELRKFQLFFTHSQDIMLFVDPADGRIMEANPAAEENYGYSRQELLNMHIVDLRPEPQKELITTQLITAVESGVTFETVHRRKNNTLFPVEVKSRGEKIGNKQVVFSVVRDLTARKQAEMALRFNEKQFRELIELLPSAISISRVDDGSLMYVNKLALVSAGGVDRAAVLGHAASDFWDDLGERNKMLELLQEHGKVTDFQAKLKRKNDNAFWTSISARFIMFEGQHAIFATFTDIDARKQREAEKFLRESKFRELLNTAPIGVVITSQTDRTVLFINESALVMGFANDAAEILGKATSCFYVNPEIRDKLIARLDRDGVVKNMEIQLKGIHRESFWALISALIIEFEGQPAIICTLVDITEQKLTEAALYDVNEKLERETMINVALASLSAAIINPHTTTDEIYQLVVNQAKLLTGSKYGFISSMVGQPSTTLIAMQQEECAAASGLNDLPEEQHSLDFGFFTNNPADHPVTKGLLKGRLHLKNYLTVPAMFGKALLGHITLANSAQDYTEADFEVVEQLGELLAVALWNRNREGELQVARDAAEVASRAKTEFLANMSHEVRTPMTGILISSELLLAKSLPVEISEQVHDIHANARSMVTILDDVLDFVRLESDVIHIEEDVFSLVDLIRSTSLLINSKAQTKGLALEVSIDPDLPVWVLGDSVRIRQVLTNLLDNAVKFTASGQVILRVAQAVEAGGNKQLVKFAVTDTGPGISPENQDLIFERFFQIDTASTRRHGGIGLGLSIVKLLVEKMGGHVSFDSNVGEGSTFCFSLPLKPGKFTKDNTAGWSLTEAAVKGLRVLLVDDNEMNRRLIAQLLAQMGADADVALDGRDALHKLKKRKYDVVLMDIQMPGLNGYDTVLLLRGSPETTRNRDVFIVALTAGALAEERERCLSAGMNDYLTKPFTASQLYAVLTDKNSPKTESIITKEVVFDSAKLLAYVGGDYATYQECIKRFPVVIGPLLTELTTSVRDGQWREGERLVHTLKGAAGSFAAPRLQRTAMILENSLRTADGNYGQNLRAVEAEYRLLIEKIYEEQ</sequence>
<dbReference type="SUPFAM" id="SSF52172">
    <property type="entry name" value="CheY-like"/>
    <property type="match status" value="1"/>
</dbReference>
<dbReference type="PRINTS" id="PR00344">
    <property type="entry name" value="BCTRLSENSOR"/>
</dbReference>
<comment type="catalytic activity">
    <reaction evidence="1">
        <text>ATP + protein L-histidine = ADP + protein N-phospho-L-histidine.</text>
        <dbReference type="EC" id="2.7.13.3"/>
    </reaction>
</comment>
<accession>A0A1W2BDR8</accession>
<feature type="domain" description="PAS" evidence="14">
    <location>
        <begin position="81"/>
        <end position="136"/>
    </location>
</feature>
<comment type="similarity">
    <text evidence="2">In the N-terminal section; belongs to the phytochrome family.</text>
</comment>
<dbReference type="SUPFAM" id="SSF47384">
    <property type="entry name" value="Homodimeric domain of signal transducing histidine kinase"/>
    <property type="match status" value="1"/>
</dbReference>
<dbReference type="Pfam" id="PF13185">
    <property type="entry name" value="GAF_2"/>
    <property type="match status" value="1"/>
</dbReference>
<dbReference type="Gene3D" id="3.30.450.20">
    <property type="entry name" value="PAS domain"/>
    <property type="match status" value="3"/>
</dbReference>
<evidence type="ECO:0000259" key="15">
    <source>
        <dbReference type="PROSITE" id="PS50894"/>
    </source>
</evidence>
<dbReference type="InterPro" id="IPR011006">
    <property type="entry name" value="CheY-like_superfamily"/>
</dbReference>
<dbReference type="PROSITE" id="PS50894">
    <property type="entry name" value="HPT"/>
    <property type="match status" value="1"/>
</dbReference>
<dbReference type="CDD" id="cd16922">
    <property type="entry name" value="HATPase_EvgS-ArcB-TorS-like"/>
    <property type="match status" value="1"/>
</dbReference>
<dbReference type="Pfam" id="PF13426">
    <property type="entry name" value="PAS_9"/>
    <property type="match status" value="3"/>
</dbReference>
<feature type="modified residue" description="Phosphohistidine" evidence="9">
    <location>
        <position position="1049"/>
    </location>
</feature>
<dbReference type="SMART" id="SM00388">
    <property type="entry name" value="HisKA"/>
    <property type="match status" value="1"/>
</dbReference>
<keyword evidence="11" id="KW-0175">Coiled coil</keyword>
<evidence type="ECO:0000256" key="4">
    <source>
        <dbReference type="ARBA" id="ARBA00022553"/>
    </source>
</evidence>
<gene>
    <name evidence="16" type="ORF">SAMN04488500_107105</name>
</gene>
<dbReference type="SMART" id="SM00448">
    <property type="entry name" value="REC"/>
    <property type="match status" value="1"/>
</dbReference>
<keyword evidence="7" id="KW-0902">Two-component regulatory system</keyword>
<evidence type="ECO:0000256" key="5">
    <source>
        <dbReference type="ARBA" id="ARBA00022679"/>
    </source>
</evidence>
<dbReference type="InterPro" id="IPR004358">
    <property type="entry name" value="Sig_transdc_His_kin-like_C"/>
</dbReference>
<evidence type="ECO:0000259" key="12">
    <source>
        <dbReference type="PROSITE" id="PS50109"/>
    </source>
</evidence>
<dbReference type="CDD" id="cd17546">
    <property type="entry name" value="REC_hyHK_CKI1_RcsC-like"/>
    <property type="match status" value="1"/>
</dbReference>
<dbReference type="SMART" id="SM00065">
    <property type="entry name" value="GAF"/>
    <property type="match status" value="1"/>
</dbReference>
<keyword evidence="6" id="KW-0418">Kinase</keyword>
<feature type="domain" description="Histidine kinase" evidence="12">
    <location>
        <begin position="621"/>
        <end position="843"/>
    </location>
</feature>
<reference evidence="16 17" key="1">
    <citation type="submission" date="2017-04" db="EMBL/GenBank/DDBJ databases">
        <authorList>
            <person name="Afonso C.L."/>
            <person name="Miller P.J."/>
            <person name="Scott M.A."/>
            <person name="Spackman E."/>
            <person name="Goraichik I."/>
            <person name="Dimitrov K.M."/>
            <person name="Suarez D.L."/>
            <person name="Swayne D.E."/>
        </authorList>
    </citation>
    <scope>NUCLEOTIDE SEQUENCE [LARGE SCALE GENOMIC DNA]</scope>
    <source>
        <strain evidence="16 17">DSM 5090</strain>
    </source>
</reference>
<protein>
    <recommendedName>
        <fullName evidence="8">Circadian input-output histidine kinase CikA</fullName>
        <ecNumber evidence="3">2.7.13.3</ecNumber>
    </recommendedName>
</protein>
<dbReference type="PANTHER" id="PTHR45339">
    <property type="entry name" value="HYBRID SIGNAL TRANSDUCTION HISTIDINE KINASE J"/>
    <property type="match status" value="1"/>
</dbReference>
<dbReference type="GO" id="GO:0005886">
    <property type="term" value="C:plasma membrane"/>
    <property type="evidence" value="ECO:0007669"/>
    <property type="project" value="UniProtKB-SubCell"/>
</dbReference>
<dbReference type="CDD" id="cd00130">
    <property type="entry name" value="PAS"/>
    <property type="match status" value="1"/>
</dbReference>
<dbReference type="RefSeq" id="WP_176215478.1">
    <property type="nucleotide sequence ID" value="NZ_CP155572.1"/>
</dbReference>
<dbReference type="SMART" id="SM00091">
    <property type="entry name" value="PAS"/>
    <property type="match status" value="3"/>
</dbReference>
<feature type="domain" description="Response regulatory" evidence="13">
    <location>
        <begin position="865"/>
        <end position="984"/>
    </location>
</feature>
<evidence type="ECO:0000256" key="6">
    <source>
        <dbReference type="ARBA" id="ARBA00022777"/>
    </source>
</evidence>
<dbReference type="Gene3D" id="1.20.120.160">
    <property type="entry name" value="HPT domain"/>
    <property type="match status" value="1"/>
</dbReference>
<evidence type="ECO:0000259" key="13">
    <source>
        <dbReference type="PROSITE" id="PS50110"/>
    </source>
</evidence>
<dbReference type="InterPro" id="IPR003661">
    <property type="entry name" value="HisK_dim/P_dom"/>
</dbReference>
<dbReference type="Pfam" id="PF00072">
    <property type="entry name" value="Response_reg"/>
    <property type="match status" value="1"/>
</dbReference>
<dbReference type="STRING" id="112901.SAMN04488500_107105"/>
<dbReference type="InterPro" id="IPR029016">
    <property type="entry name" value="GAF-like_dom_sf"/>
</dbReference>
<dbReference type="Pfam" id="PF01627">
    <property type="entry name" value="Hpt"/>
    <property type="match status" value="1"/>
</dbReference>
<keyword evidence="5" id="KW-0808">Transferase</keyword>
<keyword evidence="17" id="KW-1185">Reference proteome</keyword>
<dbReference type="InterPro" id="IPR005467">
    <property type="entry name" value="His_kinase_dom"/>
</dbReference>
<dbReference type="InterPro" id="IPR001610">
    <property type="entry name" value="PAC"/>
</dbReference>
<dbReference type="InterPro" id="IPR003018">
    <property type="entry name" value="GAF"/>
</dbReference>
<dbReference type="CDD" id="cd00082">
    <property type="entry name" value="HisKA"/>
    <property type="match status" value="1"/>
</dbReference>
<dbReference type="PROSITE" id="PS50110">
    <property type="entry name" value="RESPONSE_REGULATORY"/>
    <property type="match status" value="1"/>
</dbReference>
<dbReference type="Pfam" id="PF02518">
    <property type="entry name" value="HATPase_c"/>
    <property type="match status" value="1"/>
</dbReference>
<dbReference type="EC" id="2.7.13.3" evidence="3"/>
<dbReference type="InterPro" id="IPR000014">
    <property type="entry name" value="PAS"/>
</dbReference>
<evidence type="ECO:0000256" key="10">
    <source>
        <dbReference type="PROSITE-ProRule" id="PRU00169"/>
    </source>
</evidence>
<evidence type="ECO:0000313" key="16">
    <source>
        <dbReference type="EMBL" id="SMC70974.1"/>
    </source>
</evidence>
<keyword evidence="4 10" id="KW-0597">Phosphoprotein</keyword>
<dbReference type="SMART" id="SM00387">
    <property type="entry name" value="HATPase_c"/>
    <property type="match status" value="1"/>
</dbReference>
<feature type="domain" description="HPt" evidence="15">
    <location>
        <begin position="1010"/>
        <end position="1103"/>
    </location>
</feature>
<dbReference type="InterPro" id="IPR036097">
    <property type="entry name" value="HisK_dim/P_sf"/>
</dbReference>
<dbReference type="PANTHER" id="PTHR45339:SF3">
    <property type="entry name" value="HISTIDINE KINASE"/>
    <property type="match status" value="1"/>
</dbReference>
<name>A0A1W2BDR8_9FIRM</name>
<evidence type="ECO:0000256" key="9">
    <source>
        <dbReference type="PROSITE-ProRule" id="PRU00110"/>
    </source>
</evidence>
<dbReference type="EMBL" id="FWXI01000007">
    <property type="protein sequence ID" value="SMC70974.1"/>
    <property type="molecule type" value="Genomic_DNA"/>
</dbReference>
<evidence type="ECO:0000259" key="14">
    <source>
        <dbReference type="PROSITE" id="PS50112"/>
    </source>
</evidence>
<dbReference type="PROSITE" id="PS50109">
    <property type="entry name" value="HIS_KIN"/>
    <property type="match status" value="1"/>
</dbReference>
<dbReference type="GO" id="GO:0005524">
    <property type="term" value="F:ATP binding"/>
    <property type="evidence" value="ECO:0007669"/>
    <property type="project" value="UniProtKB-KW"/>
</dbReference>
<dbReference type="Pfam" id="PF00512">
    <property type="entry name" value="HisKA"/>
    <property type="match status" value="1"/>
</dbReference>
<evidence type="ECO:0000256" key="7">
    <source>
        <dbReference type="ARBA" id="ARBA00023012"/>
    </source>
</evidence>
<evidence type="ECO:0000256" key="3">
    <source>
        <dbReference type="ARBA" id="ARBA00012438"/>
    </source>
</evidence>
<dbReference type="GO" id="GO:0000155">
    <property type="term" value="F:phosphorelay sensor kinase activity"/>
    <property type="evidence" value="ECO:0007669"/>
    <property type="project" value="InterPro"/>
</dbReference>
<dbReference type="Gene3D" id="3.30.565.10">
    <property type="entry name" value="Histidine kinase-like ATPase, C-terminal domain"/>
    <property type="match status" value="1"/>
</dbReference>
<dbReference type="InterPro" id="IPR003594">
    <property type="entry name" value="HATPase_dom"/>
</dbReference>
<evidence type="ECO:0000256" key="2">
    <source>
        <dbReference type="ARBA" id="ARBA00006402"/>
    </source>
</evidence>
<evidence type="ECO:0000256" key="1">
    <source>
        <dbReference type="ARBA" id="ARBA00000085"/>
    </source>
</evidence>
<evidence type="ECO:0000256" key="8">
    <source>
        <dbReference type="ARBA" id="ARBA00074306"/>
    </source>
</evidence>
<dbReference type="Proteomes" id="UP000192738">
    <property type="component" value="Unassembled WGS sequence"/>
</dbReference>
<feature type="coiled-coil region" evidence="11">
    <location>
        <begin position="31"/>
        <end position="65"/>
    </location>
</feature>
<dbReference type="SUPFAM" id="SSF55874">
    <property type="entry name" value="ATPase domain of HSP90 chaperone/DNA topoisomerase II/histidine kinase"/>
    <property type="match status" value="1"/>
</dbReference>
<dbReference type="Gene3D" id="1.10.287.130">
    <property type="match status" value="1"/>
</dbReference>
<dbReference type="SUPFAM" id="SSF55781">
    <property type="entry name" value="GAF domain-like"/>
    <property type="match status" value="1"/>
</dbReference>
<dbReference type="PROSITE" id="PS50112">
    <property type="entry name" value="PAS"/>
    <property type="match status" value="1"/>
</dbReference>